<accession>A0A6J5R7X2</accession>
<sequence>MSIALLVESVAPEMDGLPATNQTLLFGYQGEVLIYHRISNGTKGRGQVWTKATLDDIDSSYIAHEPVAVMLNDRDLALVGFGQITNIANKALYANESASPIAEDICHNDMVADLIVRLNFGHPDLADYLTDKRRSNGVIIEPVVSATPVVEEAKVIAPPVTAPIAKYEQVEAVALEEKSLSLAMISVPDAKWANEYVNRKIDGVMDWDIFDRAMLDHTNVLIEGGAGSGKTISVQSYASARKLRYFNISSNNGIDPSQLFGRWIPNPSGVGYIWQDGAVTQLFRYGGVLLINEVNFLPVRVSTVLFSALDYRREIQLLENGGEVIKAHPNLLIVADMNNGYRGTQPLNQAFADRFGIKLEFNYDRAIETKVVGNKPLLELADQLRSMYDLEEIATPISTRGLVDFISNAKLFGIDFAITSYVTGFDREERSAVRLACETHKANIAKVIGVVDMLPPSADFGAESYNSVVSI</sequence>
<dbReference type="EMBL" id="LR797127">
    <property type="protein sequence ID" value="CAB4188695.1"/>
    <property type="molecule type" value="Genomic_DNA"/>
</dbReference>
<evidence type="ECO:0000313" key="3">
    <source>
        <dbReference type="EMBL" id="CAB4179877.1"/>
    </source>
</evidence>
<dbReference type="EMBL" id="LR796984">
    <property type="protein sequence ID" value="CAB4179877.1"/>
    <property type="molecule type" value="Genomic_DNA"/>
</dbReference>
<dbReference type="PANTHER" id="PTHR42759">
    <property type="entry name" value="MOXR FAMILY PROTEIN"/>
    <property type="match status" value="1"/>
</dbReference>
<dbReference type="InterPro" id="IPR050764">
    <property type="entry name" value="CbbQ/NirQ/NorQ/GpvN"/>
</dbReference>
<dbReference type="InterPro" id="IPR011704">
    <property type="entry name" value="ATPase_dyneun-rel_AAA"/>
</dbReference>
<proteinExistence type="predicted"/>
<protein>
    <submittedName>
        <fullName evidence="4">AAA domain containing protein</fullName>
    </submittedName>
</protein>
<dbReference type="Pfam" id="PF07728">
    <property type="entry name" value="AAA_5"/>
    <property type="match status" value="1"/>
</dbReference>
<organism evidence="4">
    <name type="scientific">uncultured Caudovirales phage</name>
    <dbReference type="NCBI Taxonomy" id="2100421"/>
    <lineage>
        <taxon>Viruses</taxon>
        <taxon>Duplodnaviria</taxon>
        <taxon>Heunggongvirae</taxon>
        <taxon>Uroviricota</taxon>
        <taxon>Caudoviricetes</taxon>
        <taxon>Peduoviridae</taxon>
        <taxon>Maltschvirus</taxon>
        <taxon>Maltschvirus maltsch</taxon>
    </lineage>
</organism>
<dbReference type="InterPro" id="IPR027417">
    <property type="entry name" value="P-loop_NTPase"/>
</dbReference>
<dbReference type="PANTHER" id="PTHR42759:SF1">
    <property type="entry name" value="MAGNESIUM-CHELATASE SUBUNIT CHLD"/>
    <property type="match status" value="1"/>
</dbReference>
<dbReference type="Gene3D" id="3.40.50.300">
    <property type="entry name" value="P-loop containing nucleotide triphosphate hydrolases"/>
    <property type="match status" value="1"/>
</dbReference>
<dbReference type="EMBL" id="LR796920">
    <property type="protein sequence ID" value="CAB4174971.1"/>
    <property type="molecule type" value="Genomic_DNA"/>
</dbReference>
<dbReference type="SUPFAM" id="SSF52540">
    <property type="entry name" value="P-loop containing nucleoside triphosphate hydrolases"/>
    <property type="match status" value="1"/>
</dbReference>
<evidence type="ECO:0000313" key="4">
    <source>
        <dbReference type="EMBL" id="CAB4188695.1"/>
    </source>
</evidence>
<dbReference type="GO" id="GO:0005524">
    <property type="term" value="F:ATP binding"/>
    <property type="evidence" value="ECO:0007669"/>
    <property type="project" value="InterPro"/>
</dbReference>
<reference evidence="4" key="1">
    <citation type="submission" date="2020-05" db="EMBL/GenBank/DDBJ databases">
        <authorList>
            <person name="Chiriac C."/>
            <person name="Salcher M."/>
            <person name="Ghai R."/>
            <person name="Kavagutti S V."/>
        </authorList>
    </citation>
    <scope>NUCLEOTIDE SEQUENCE</scope>
</reference>
<gene>
    <name evidence="3" type="ORF">UFOVP1035_94</name>
    <name evidence="4" type="ORF">UFOVP1181_53</name>
    <name evidence="2" type="ORF">UFOVP965_98</name>
</gene>
<name>A0A6J5R7X2_9CAUD</name>
<evidence type="ECO:0000313" key="2">
    <source>
        <dbReference type="EMBL" id="CAB4174971.1"/>
    </source>
</evidence>
<feature type="domain" description="ATPase dynein-related AAA" evidence="1">
    <location>
        <begin position="219"/>
        <end position="355"/>
    </location>
</feature>
<dbReference type="GO" id="GO:0016887">
    <property type="term" value="F:ATP hydrolysis activity"/>
    <property type="evidence" value="ECO:0007669"/>
    <property type="project" value="InterPro"/>
</dbReference>
<evidence type="ECO:0000259" key="1">
    <source>
        <dbReference type="Pfam" id="PF07728"/>
    </source>
</evidence>